<evidence type="ECO:0000259" key="6">
    <source>
        <dbReference type="PROSITE" id="PS51736"/>
    </source>
</evidence>
<dbReference type="InterPro" id="IPR025827">
    <property type="entry name" value="Zn_ribbon_recom_dom"/>
</dbReference>
<dbReference type="PANTHER" id="PTHR30461:SF23">
    <property type="entry name" value="DNA RECOMBINASE-RELATED"/>
    <property type="match status" value="1"/>
</dbReference>
<dbReference type="Gene3D" id="3.40.50.1390">
    <property type="entry name" value="Resolvase, N-terminal catalytic domain"/>
    <property type="match status" value="1"/>
</dbReference>
<dbReference type="PROSITE" id="PS00397">
    <property type="entry name" value="RECOMBINASES_1"/>
    <property type="match status" value="1"/>
</dbReference>
<dbReference type="Pfam" id="PF00239">
    <property type="entry name" value="Resolvase"/>
    <property type="match status" value="1"/>
</dbReference>
<evidence type="ECO:0000259" key="7">
    <source>
        <dbReference type="PROSITE" id="PS51737"/>
    </source>
</evidence>
<dbReference type="InterPro" id="IPR050639">
    <property type="entry name" value="SSR_resolvase"/>
</dbReference>
<evidence type="ECO:0000256" key="2">
    <source>
        <dbReference type="ARBA" id="ARBA00023125"/>
    </source>
</evidence>
<evidence type="ECO:0000313" key="9">
    <source>
        <dbReference type="Proteomes" id="UP001594288"/>
    </source>
</evidence>
<comment type="caution">
    <text evidence="8">The sequence shown here is derived from an EMBL/GenBank/DDBJ whole genome shotgun (WGS) entry which is preliminary data.</text>
</comment>
<proteinExistence type="predicted"/>
<keyword evidence="3" id="KW-0233">DNA recombination</keyword>
<feature type="domain" description="Resolvase/invertase-type recombinase catalytic" evidence="6">
    <location>
        <begin position="2"/>
        <end position="148"/>
    </location>
</feature>
<gene>
    <name evidence="8" type="ORF">ACFL2Z_00640</name>
</gene>
<evidence type="ECO:0000313" key="8">
    <source>
        <dbReference type="EMBL" id="MFC1799408.1"/>
    </source>
</evidence>
<dbReference type="InterPro" id="IPR036162">
    <property type="entry name" value="Resolvase-like_N_sf"/>
</dbReference>
<dbReference type="Gene3D" id="3.90.1750.20">
    <property type="entry name" value="Putative Large Serine Recombinase, Chain B, Domain 2"/>
    <property type="match status" value="1"/>
</dbReference>
<evidence type="ECO:0000256" key="1">
    <source>
        <dbReference type="ARBA" id="ARBA00022908"/>
    </source>
</evidence>
<dbReference type="PROSITE" id="PS51737">
    <property type="entry name" value="RECOMBINASE_DNA_BIND"/>
    <property type="match status" value="1"/>
</dbReference>
<accession>A0ABV6YMZ4</accession>
<keyword evidence="1" id="KW-0229">DNA integration</keyword>
<keyword evidence="9" id="KW-1185">Reference proteome</keyword>
<dbReference type="PANTHER" id="PTHR30461">
    <property type="entry name" value="DNA-INVERTASE FROM LAMBDOID PROPHAGE"/>
    <property type="match status" value="1"/>
</dbReference>
<dbReference type="Pfam" id="PF13408">
    <property type="entry name" value="Zn_ribbon_recom"/>
    <property type="match status" value="1"/>
</dbReference>
<keyword evidence="2" id="KW-0238">DNA-binding</keyword>
<feature type="active site" description="O-(5'-phospho-DNA)-serine intermediate" evidence="4">
    <location>
        <position position="10"/>
    </location>
</feature>
<name>A0ABV6YMZ4_UNCEI</name>
<dbReference type="InterPro" id="IPR038109">
    <property type="entry name" value="DNA_bind_recomb_sf"/>
</dbReference>
<sequence length="573" mass="65917">MKVAIYARVSSEKQERQETIQSQLAALRDYAKKNELTVIDEYVDNGYSGELKNRPELDRLRNDARSGHFAAVLVHSHDRLSRDATNFWVLMGELSKCSVRVVFLSRPGAIQTKEDFLSEWVLSGIAEYEKTSILDRTRRGKLHKASNNTLVTSQAPYGYLYVPIDKASNTPGHYVKVEEEAKVVNLMFRLLVKKGMSIRGIVRELAKKGIRTKSGKNWSRSSVARILKDETYAGTTYYNKHERVAPRTRRSGNEYSRSKNTSIRLRPKDEWKAITLPDDLRIIDRDTFERAQRQLEVNSRLSPRNTHHKYLLRGLLRCGTCDTPYYGTPCHGTLYYRCGNRHKTFPEPKECNAGSVRAETVESTVWSELKQAIENPDLVAKHYEQLQKRSRDRKPGILDEIKSIDKELATADREESRLLDAYTAEAISREQLKARMVKVDEKKRALEDRRRECLHHLEERRAKEFEPESVQQVCEKIAERIEAIRNDFEARRYLLMLLVTRIIIEGRKIRIKVAFPLSYPRPRGTACRIASQSSGCCGHRGPGHPTPPVSSSSDGRPQQYRRFLASTNHVTSK</sequence>
<dbReference type="CDD" id="cd00338">
    <property type="entry name" value="Ser_Recombinase"/>
    <property type="match status" value="1"/>
</dbReference>
<dbReference type="PROSITE" id="PS51736">
    <property type="entry name" value="RECOMBINASES_3"/>
    <property type="match status" value="1"/>
</dbReference>
<dbReference type="InterPro" id="IPR011109">
    <property type="entry name" value="DNA_bind_recombinase_dom"/>
</dbReference>
<reference evidence="8 9" key="1">
    <citation type="submission" date="2024-09" db="EMBL/GenBank/DDBJ databases">
        <authorList>
            <person name="D'Angelo T."/>
        </authorList>
    </citation>
    <scope>NUCLEOTIDE SEQUENCE [LARGE SCALE GENOMIC DNA]</scope>
    <source>
        <strain evidence="8">SAG AM-311-F02</strain>
    </source>
</reference>
<evidence type="ECO:0000256" key="5">
    <source>
        <dbReference type="SAM" id="MobiDB-lite"/>
    </source>
</evidence>
<dbReference type="SMART" id="SM00857">
    <property type="entry name" value="Resolvase"/>
    <property type="match status" value="1"/>
</dbReference>
<protein>
    <submittedName>
        <fullName evidence="8">Recombinase family protein</fullName>
    </submittedName>
</protein>
<dbReference type="InterPro" id="IPR006118">
    <property type="entry name" value="Recombinase_CS"/>
</dbReference>
<dbReference type="EMBL" id="JBHPEI010000005">
    <property type="protein sequence ID" value="MFC1799408.1"/>
    <property type="molecule type" value="Genomic_DNA"/>
</dbReference>
<dbReference type="SUPFAM" id="SSF53041">
    <property type="entry name" value="Resolvase-like"/>
    <property type="match status" value="1"/>
</dbReference>
<dbReference type="InterPro" id="IPR006119">
    <property type="entry name" value="Resolv_N"/>
</dbReference>
<evidence type="ECO:0000256" key="3">
    <source>
        <dbReference type="ARBA" id="ARBA00023172"/>
    </source>
</evidence>
<evidence type="ECO:0000256" key="4">
    <source>
        <dbReference type="PROSITE-ProRule" id="PRU10137"/>
    </source>
</evidence>
<dbReference type="Pfam" id="PF07508">
    <property type="entry name" value="Recombinase"/>
    <property type="match status" value="1"/>
</dbReference>
<organism evidence="8 9">
    <name type="scientific">Eiseniibacteriota bacterium</name>
    <dbReference type="NCBI Taxonomy" id="2212470"/>
    <lineage>
        <taxon>Bacteria</taxon>
        <taxon>Candidatus Eiseniibacteriota</taxon>
    </lineage>
</organism>
<feature type="domain" description="Recombinase" evidence="7">
    <location>
        <begin position="156"/>
        <end position="301"/>
    </location>
</feature>
<dbReference type="Proteomes" id="UP001594288">
    <property type="component" value="Unassembled WGS sequence"/>
</dbReference>
<feature type="region of interest" description="Disordered" evidence="5">
    <location>
        <begin position="532"/>
        <end position="573"/>
    </location>
</feature>